<dbReference type="InterPro" id="IPR014026">
    <property type="entry name" value="UDP-Glc/GDP-Man_DH_dimer"/>
</dbReference>
<comment type="pathway">
    <text evidence="1">Nucleotide-sugar biosynthesis; UDP-alpha-D-glucuronate biosynthesis; UDP-alpha-D-glucuronate from UDP-alpha-D-glucose: step 1/1.</text>
</comment>
<dbReference type="PIRSF" id="PIRSF500134">
    <property type="entry name" value="UDPglc_DH_bac"/>
    <property type="match status" value="1"/>
</dbReference>
<evidence type="ECO:0000256" key="3">
    <source>
        <dbReference type="ARBA" id="ARBA00012954"/>
    </source>
</evidence>
<dbReference type="Proteomes" id="UP001500880">
    <property type="component" value="Unassembled WGS sequence"/>
</dbReference>
<sequence>MNIAVIGTGYVGLVTGVCLAEIGHQVTCIDIDENKIEALKNGKSPIYENGLEELLEKNIAKETVRFTTDYEEGLEAKEAVYIGVGTPQAEDGSADLTFINAACDSIAKHLKNDAIVVTKSTVPIGTNEHIKNRITENLTQNISIEIVSNPEFLRQGSAVFDTFNGDRIVIGSDNEEALKAIEDVNKPFNIPIVKTDLRSAEMIKYAANAFLATKISFINEIANLCDRMGANVENVAEGIGMDKRIGNSFLNAGIGYGGSCFPKDTNALVSIGRNVDYEMPILQSVVEVNEQQKKVIIDKMLQRFGDLSGKTVALLGLSFKPNTDDMREAPSIPLSKDLVERGVNIQAYDPVAMENAKKVLPKDVAYMDSIDEAVKSADFAVILTDWKEIKEYPMEKYKQNLNQPVLFDGRNCFALNKVKEAGLEYYSIGRP</sequence>
<dbReference type="NCBIfam" id="TIGR03026">
    <property type="entry name" value="NDP-sugDHase"/>
    <property type="match status" value="1"/>
</dbReference>
<dbReference type="Gene3D" id="1.20.5.100">
    <property type="entry name" value="Cytochrome c1, transmembrane anchor, C-terminal"/>
    <property type="match status" value="1"/>
</dbReference>
<dbReference type="InterPro" id="IPR036220">
    <property type="entry name" value="UDP-Glc/GDP-Man_DH_C_sf"/>
</dbReference>
<organism evidence="9 10">
    <name type="scientific">Salinibacillus aidingensis</name>
    <dbReference type="NCBI Taxonomy" id="237684"/>
    <lineage>
        <taxon>Bacteria</taxon>
        <taxon>Bacillati</taxon>
        <taxon>Bacillota</taxon>
        <taxon>Bacilli</taxon>
        <taxon>Bacillales</taxon>
        <taxon>Bacillaceae</taxon>
        <taxon>Salinibacillus</taxon>
    </lineage>
</organism>
<dbReference type="SUPFAM" id="SSF52413">
    <property type="entry name" value="UDP-glucose/GDP-mannose dehydrogenase C-terminal domain"/>
    <property type="match status" value="1"/>
</dbReference>
<name>A0ABN1AZA8_9BACI</name>
<feature type="domain" description="UDP-glucose/GDP-mannose dehydrogenase C-terminal" evidence="8">
    <location>
        <begin position="313"/>
        <end position="415"/>
    </location>
</feature>
<proteinExistence type="inferred from homology"/>
<dbReference type="InterPro" id="IPR017476">
    <property type="entry name" value="UDP-Glc/GDP-Man"/>
</dbReference>
<dbReference type="InterPro" id="IPR028357">
    <property type="entry name" value="UDPglc_DH_bac"/>
</dbReference>
<dbReference type="InterPro" id="IPR036291">
    <property type="entry name" value="NAD(P)-bd_dom_sf"/>
</dbReference>
<evidence type="ECO:0000313" key="9">
    <source>
        <dbReference type="EMBL" id="GAA0487073.1"/>
    </source>
</evidence>
<keyword evidence="4 7" id="KW-0560">Oxidoreductase</keyword>
<evidence type="ECO:0000256" key="1">
    <source>
        <dbReference type="ARBA" id="ARBA00004701"/>
    </source>
</evidence>
<evidence type="ECO:0000313" key="10">
    <source>
        <dbReference type="Proteomes" id="UP001500880"/>
    </source>
</evidence>
<evidence type="ECO:0000256" key="5">
    <source>
        <dbReference type="ARBA" id="ARBA00023027"/>
    </source>
</evidence>
<dbReference type="InterPro" id="IPR008927">
    <property type="entry name" value="6-PGluconate_DH-like_C_sf"/>
</dbReference>
<dbReference type="Pfam" id="PF00984">
    <property type="entry name" value="UDPG_MGDP_dh"/>
    <property type="match status" value="1"/>
</dbReference>
<dbReference type="SUPFAM" id="SSF51735">
    <property type="entry name" value="NAD(P)-binding Rossmann-fold domains"/>
    <property type="match status" value="1"/>
</dbReference>
<dbReference type="EMBL" id="BAAADO010000002">
    <property type="protein sequence ID" value="GAA0487073.1"/>
    <property type="molecule type" value="Genomic_DNA"/>
</dbReference>
<keyword evidence="10" id="KW-1185">Reference proteome</keyword>
<evidence type="ECO:0000259" key="8">
    <source>
        <dbReference type="SMART" id="SM00984"/>
    </source>
</evidence>
<protein>
    <recommendedName>
        <fullName evidence="3 7">UDP-glucose 6-dehydrogenase</fullName>
        <ecNumber evidence="3 7">1.1.1.22</ecNumber>
    </recommendedName>
</protein>
<evidence type="ECO:0000256" key="7">
    <source>
        <dbReference type="PIRNR" id="PIRNR000124"/>
    </source>
</evidence>
<evidence type="ECO:0000256" key="4">
    <source>
        <dbReference type="ARBA" id="ARBA00023002"/>
    </source>
</evidence>
<dbReference type="Pfam" id="PF03720">
    <property type="entry name" value="UDPG_MGDP_dh_C"/>
    <property type="match status" value="1"/>
</dbReference>
<dbReference type="PANTHER" id="PTHR43750:SF4">
    <property type="entry name" value="UDP-GLUCOSE 6-DEHYDROGENASE YWQF"/>
    <property type="match status" value="1"/>
</dbReference>
<comment type="similarity">
    <text evidence="2 7">Belongs to the UDP-glucose/GDP-mannose dehydrogenase family.</text>
</comment>
<comment type="catalytic activity">
    <reaction evidence="6 7">
        <text>UDP-alpha-D-glucose + 2 NAD(+) + H2O = UDP-alpha-D-glucuronate + 2 NADH + 3 H(+)</text>
        <dbReference type="Rhea" id="RHEA:23596"/>
        <dbReference type="ChEBI" id="CHEBI:15377"/>
        <dbReference type="ChEBI" id="CHEBI:15378"/>
        <dbReference type="ChEBI" id="CHEBI:57540"/>
        <dbReference type="ChEBI" id="CHEBI:57945"/>
        <dbReference type="ChEBI" id="CHEBI:58052"/>
        <dbReference type="ChEBI" id="CHEBI:58885"/>
        <dbReference type="EC" id="1.1.1.22"/>
    </reaction>
</comment>
<gene>
    <name evidence="9" type="primary">uglF_2</name>
    <name evidence="9" type="ORF">GCM10008986_10650</name>
</gene>
<dbReference type="InterPro" id="IPR014027">
    <property type="entry name" value="UDP-Glc/GDP-Man_DH_C"/>
</dbReference>
<dbReference type="SUPFAM" id="SSF48179">
    <property type="entry name" value="6-phosphogluconate dehydrogenase C-terminal domain-like"/>
    <property type="match status" value="1"/>
</dbReference>
<dbReference type="EC" id="1.1.1.22" evidence="3 7"/>
<accession>A0ABN1AZA8</accession>
<comment type="caution">
    <text evidence="9">The sequence shown here is derived from an EMBL/GenBank/DDBJ whole genome shotgun (WGS) entry which is preliminary data.</text>
</comment>
<keyword evidence="5 7" id="KW-0520">NAD</keyword>
<dbReference type="Gene3D" id="3.40.50.720">
    <property type="entry name" value="NAD(P)-binding Rossmann-like Domain"/>
    <property type="match status" value="2"/>
</dbReference>
<dbReference type="SMART" id="SM00984">
    <property type="entry name" value="UDPG_MGDP_dh_C"/>
    <property type="match status" value="1"/>
</dbReference>
<dbReference type="InterPro" id="IPR001732">
    <property type="entry name" value="UDP-Glc/GDP-Man_DH_N"/>
</dbReference>
<reference evidence="9 10" key="1">
    <citation type="journal article" date="2019" name="Int. J. Syst. Evol. Microbiol.">
        <title>The Global Catalogue of Microorganisms (GCM) 10K type strain sequencing project: providing services to taxonomists for standard genome sequencing and annotation.</title>
        <authorList>
            <consortium name="The Broad Institute Genomics Platform"/>
            <consortium name="The Broad Institute Genome Sequencing Center for Infectious Disease"/>
            <person name="Wu L."/>
            <person name="Ma J."/>
        </authorList>
    </citation>
    <scope>NUCLEOTIDE SEQUENCE [LARGE SCALE GENOMIC DNA]</scope>
    <source>
        <strain evidence="9 10">JCM 12389</strain>
    </source>
</reference>
<dbReference type="PIRSF" id="PIRSF000124">
    <property type="entry name" value="UDPglc_GDPman_dh"/>
    <property type="match status" value="1"/>
</dbReference>
<evidence type="ECO:0000256" key="2">
    <source>
        <dbReference type="ARBA" id="ARBA00006601"/>
    </source>
</evidence>
<dbReference type="PANTHER" id="PTHR43750">
    <property type="entry name" value="UDP-GLUCOSE 6-DEHYDROGENASE TUAD"/>
    <property type="match status" value="1"/>
</dbReference>
<dbReference type="Pfam" id="PF03721">
    <property type="entry name" value="UDPG_MGDP_dh_N"/>
    <property type="match status" value="1"/>
</dbReference>
<evidence type="ECO:0000256" key="6">
    <source>
        <dbReference type="ARBA" id="ARBA00047473"/>
    </source>
</evidence>
<dbReference type="RefSeq" id="WP_343838442.1">
    <property type="nucleotide sequence ID" value="NZ_BAAADO010000002.1"/>
</dbReference>